<keyword evidence="2" id="KW-0472">Membrane</keyword>
<keyword evidence="2" id="KW-1133">Transmembrane helix</keyword>
<proteinExistence type="predicted"/>
<feature type="compositionally biased region" description="Low complexity" evidence="1">
    <location>
        <begin position="505"/>
        <end position="515"/>
    </location>
</feature>
<feature type="transmembrane region" description="Helical" evidence="2">
    <location>
        <begin position="136"/>
        <end position="160"/>
    </location>
</feature>
<protein>
    <submittedName>
        <fullName evidence="3">Uncharacterized protein</fullName>
    </submittedName>
</protein>
<dbReference type="EMBL" id="FNXT01000996">
    <property type="protein sequence ID" value="SZX70623.1"/>
    <property type="molecule type" value="Genomic_DNA"/>
</dbReference>
<evidence type="ECO:0000313" key="4">
    <source>
        <dbReference type="Proteomes" id="UP000256970"/>
    </source>
</evidence>
<keyword evidence="4" id="KW-1185">Reference proteome</keyword>
<evidence type="ECO:0000313" key="3">
    <source>
        <dbReference type="EMBL" id="SZX70623.1"/>
    </source>
</evidence>
<feature type="region of interest" description="Disordered" evidence="1">
    <location>
        <begin position="505"/>
        <end position="534"/>
    </location>
</feature>
<name>A0A383W0J8_TETOB</name>
<reference evidence="3 4" key="1">
    <citation type="submission" date="2016-10" db="EMBL/GenBank/DDBJ databases">
        <authorList>
            <person name="Cai Z."/>
        </authorList>
    </citation>
    <scope>NUCLEOTIDE SEQUENCE [LARGE SCALE GENOMIC DNA]</scope>
</reference>
<sequence length="534" mass="54995">MVTLRDGKSTDDGRGPAATPERPRRSSRRASTARQSAGPSDLSVDEPLLTDSEPATPQSALRRKRVRAADVAQHLQPLTEAEEQQDDTARDQAALLAAADMDLPSPTSTPSPLQKKARPGTPQPSKAAKKPKQQPALRGSTGLMAAAVVLLLAVAGAALWPRYGDKVSQSTQQALQQLGLEQQAAAVAASLASSTAAARALLQAHAAGAQQQLHTVLLQLHVQYPTIVPEGGLAGLTWGWGSQENLQDPTAWAPEVLAGILPEGQTWAELAGDISERLRTPAAARSHKATALILACGSAEDCAEAAAALAVLPPRGEACSLALDASRLAGSDQPAAALQASLAPFLRRCPAGLVLLQDAQQLPVAAVPALQNGLSELGGFQHDGFVDGSRAAYALLLQLPAQDVMAAASAADAAAASASIKETFFYLQQQLLEEQQQEEEQSPELEQALGVASRALKALHRRIDFAAPVKLGTATEEALDQYLAAQKASAAAAAAAATQAEAAARAAAEAGFETASEGEDDEEGSAPAVGGPAA</sequence>
<evidence type="ECO:0000256" key="1">
    <source>
        <dbReference type="SAM" id="MobiDB-lite"/>
    </source>
</evidence>
<keyword evidence="2" id="KW-0812">Transmembrane</keyword>
<dbReference type="AlphaFoldDB" id="A0A383W0J8"/>
<dbReference type="Proteomes" id="UP000256970">
    <property type="component" value="Unassembled WGS sequence"/>
</dbReference>
<organism evidence="3 4">
    <name type="scientific">Tetradesmus obliquus</name>
    <name type="common">Green alga</name>
    <name type="synonym">Acutodesmus obliquus</name>
    <dbReference type="NCBI Taxonomy" id="3088"/>
    <lineage>
        <taxon>Eukaryota</taxon>
        <taxon>Viridiplantae</taxon>
        <taxon>Chlorophyta</taxon>
        <taxon>core chlorophytes</taxon>
        <taxon>Chlorophyceae</taxon>
        <taxon>CS clade</taxon>
        <taxon>Sphaeropleales</taxon>
        <taxon>Scenedesmaceae</taxon>
        <taxon>Tetradesmus</taxon>
    </lineage>
</organism>
<feature type="compositionally biased region" description="Low complexity" evidence="1">
    <location>
        <begin position="101"/>
        <end position="112"/>
    </location>
</feature>
<gene>
    <name evidence="3" type="ORF">BQ4739_LOCUS10820</name>
</gene>
<evidence type="ECO:0000256" key="2">
    <source>
        <dbReference type="SAM" id="Phobius"/>
    </source>
</evidence>
<accession>A0A383W0J8</accession>
<feature type="region of interest" description="Disordered" evidence="1">
    <location>
        <begin position="101"/>
        <end position="137"/>
    </location>
</feature>
<feature type="compositionally biased region" description="Basic and acidic residues" evidence="1">
    <location>
        <begin position="1"/>
        <end position="14"/>
    </location>
</feature>
<feature type="region of interest" description="Disordered" evidence="1">
    <location>
        <begin position="1"/>
        <end position="68"/>
    </location>
</feature>